<dbReference type="Pfam" id="PF13564">
    <property type="entry name" value="DoxX_2"/>
    <property type="match status" value="1"/>
</dbReference>
<keyword evidence="7" id="KW-1185">Reference proteome</keyword>
<evidence type="ECO:0000256" key="5">
    <source>
        <dbReference type="SAM" id="Phobius"/>
    </source>
</evidence>
<organism evidence="6 7">
    <name type="scientific">Alkalihalophilus lindianensis</name>
    <dbReference type="NCBI Taxonomy" id="1630542"/>
    <lineage>
        <taxon>Bacteria</taxon>
        <taxon>Bacillati</taxon>
        <taxon>Bacillota</taxon>
        <taxon>Bacilli</taxon>
        <taxon>Bacillales</taxon>
        <taxon>Bacillaceae</taxon>
        <taxon>Alkalihalophilus</taxon>
    </lineage>
</organism>
<proteinExistence type="predicted"/>
<keyword evidence="2 5" id="KW-0812">Transmembrane</keyword>
<keyword evidence="4 5" id="KW-0472">Membrane</keyword>
<feature type="transmembrane region" description="Helical" evidence="5">
    <location>
        <begin position="40"/>
        <end position="60"/>
    </location>
</feature>
<feature type="transmembrane region" description="Helical" evidence="5">
    <location>
        <begin position="66"/>
        <end position="86"/>
    </location>
</feature>
<evidence type="ECO:0000313" key="7">
    <source>
        <dbReference type="Proteomes" id="UP001287282"/>
    </source>
</evidence>
<comment type="subcellular location">
    <subcellularLocation>
        <location evidence="1">Membrane</location>
        <topology evidence="1">Multi-pass membrane protein</topology>
    </subcellularLocation>
</comment>
<dbReference type="RefSeq" id="WP_317123905.1">
    <property type="nucleotide sequence ID" value="NZ_JAWJBA010000014.1"/>
</dbReference>
<keyword evidence="3 5" id="KW-1133">Transmembrane helix</keyword>
<evidence type="ECO:0000256" key="3">
    <source>
        <dbReference type="ARBA" id="ARBA00022989"/>
    </source>
</evidence>
<dbReference type="Proteomes" id="UP001287282">
    <property type="component" value="Unassembled WGS sequence"/>
</dbReference>
<gene>
    <name evidence="6" type="ORF">RYX56_20770</name>
</gene>
<name>A0ABU3XFY4_9BACI</name>
<reference evidence="6 7" key="1">
    <citation type="submission" date="2023-10" db="EMBL/GenBank/DDBJ databases">
        <title>Screening of Alkalihalobacillus lindianensis BZ-TG-R113 and Its Alleviation of Salt Stress on Rapeseed Growth.</title>
        <authorList>
            <person name="Zhao B."/>
            <person name="Guo T."/>
        </authorList>
    </citation>
    <scope>NUCLEOTIDE SEQUENCE [LARGE SCALE GENOMIC DNA]</scope>
    <source>
        <strain evidence="6 7">BZ-TG-R113</strain>
    </source>
</reference>
<evidence type="ECO:0000256" key="2">
    <source>
        <dbReference type="ARBA" id="ARBA00022692"/>
    </source>
</evidence>
<evidence type="ECO:0000256" key="4">
    <source>
        <dbReference type="ARBA" id="ARBA00023136"/>
    </source>
</evidence>
<evidence type="ECO:0000256" key="1">
    <source>
        <dbReference type="ARBA" id="ARBA00004141"/>
    </source>
</evidence>
<dbReference type="InterPro" id="IPR032808">
    <property type="entry name" value="DoxX"/>
</dbReference>
<feature type="transmembrane region" description="Helical" evidence="5">
    <location>
        <begin position="6"/>
        <end position="28"/>
    </location>
</feature>
<evidence type="ECO:0000313" key="6">
    <source>
        <dbReference type="EMBL" id="MDV2686796.1"/>
    </source>
</evidence>
<sequence>MLLAMIQILMGLLFVCLSILTLVGTKYTNKKFEQLGLPKYFRYVTGLVQFIGGSTMLLGSIWYSNIVILGGAWIAMTMVVGIVLRIRTNDSLQSMLRQ</sequence>
<dbReference type="EMBL" id="JAWJBA010000014">
    <property type="protein sequence ID" value="MDV2686796.1"/>
    <property type="molecule type" value="Genomic_DNA"/>
</dbReference>
<protein>
    <submittedName>
        <fullName evidence="6">DoxX family protein</fullName>
    </submittedName>
</protein>
<comment type="caution">
    <text evidence="6">The sequence shown here is derived from an EMBL/GenBank/DDBJ whole genome shotgun (WGS) entry which is preliminary data.</text>
</comment>
<accession>A0ABU3XFY4</accession>